<dbReference type="Pfam" id="PF14378">
    <property type="entry name" value="PAP2_3"/>
    <property type="match status" value="1"/>
</dbReference>
<feature type="transmembrane region" description="Helical" evidence="5">
    <location>
        <begin position="142"/>
        <end position="168"/>
    </location>
</feature>
<organism evidence="7 8">
    <name type="scientific">Geodermatophilus nigrescens</name>
    <dbReference type="NCBI Taxonomy" id="1070870"/>
    <lineage>
        <taxon>Bacteria</taxon>
        <taxon>Bacillati</taxon>
        <taxon>Actinomycetota</taxon>
        <taxon>Actinomycetes</taxon>
        <taxon>Geodermatophilales</taxon>
        <taxon>Geodermatophilaceae</taxon>
        <taxon>Geodermatophilus</taxon>
    </lineage>
</organism>
<feature type="transmembrane region" description="Helical" evidence="5">
    <location>
        <begin position="298"/>
        <end position="316"/>
    </location>
</feature>
<accession>A0A1M5HQS9</accession>
<keyword evidence="2 5" id="KW-0812">Transmembrane</keyword>
<feature type="transmembrane region" description="Helical" evidence="5">
    <location>
        <begin position="244"/>
        <end position="266"/>
    </location>
</feature>
<feature type="transmembrane region" description="Helical" evidence="5">
    <location>
        <begin position="81"/>
        <end position="98"/>
    </location>
</feature>
<dbReference type="GO" id="GO:0016020">
    <property type="term" value="C:membrane"/>
    <property type="evidence" value="ECO:0007669"/>
    <property type="project" value="UniProtKB-SubCell"/>
</dbReference>
<dbReference type="Proteomes" id="UP000184471">
    <property type="component" value="Unassembled WGS sequence"/>
</dbReference>
<evidence type="ECO:0000256" key="2">
    <source>
        <dbReference type="ARBA" id="ARBA00022692"/>
    </source>
</evidence>
<evidence type="ECO:0000256" key="4">
    <source>
        <dbReference type="ARBA" id="ARBA00023136"/>
    </source>
</evidence>
<evidence type="ECO:0000256" key="3">
    <source>
        <dbReference type="ARBA" id="ARBA00022989"/>
    </source>
</evidence>
<comment type="subcellular location">
    <subcellularLocation>
        <location evidence="1">Membrane</location>
        <topology evidence="1">Multi-pass membrane protein</topology>
    </subcellularLocation>
</comment>
<keyword evidence="8" id="KW-1185">Reference proteome</keyword>
<name>A0A1M5HQS9_9ACTN</name>
<dbReference type="EMBL" id="FQVX01000002">
    <property type="protein sequence ID" value="SHG18228.1"/>
    <property type="molecule type" value="Genomic_DNA"/>
</dbReference>
<evidence type="ECO:0000259" key="6">
    <source>
        <dbReference type="Pfam" id="PF14378"/>
    </source>
</evidence>
<dbReference type="InterPro" id="IPR052185">
    <property type="entry name" value="IPC_Synthase-Related"/>
</dbReference>
<gene>
    <name evidence="7" type="ORF">SAMN05444351_1696</name>
</gene>
<dbReference type="AlphaFoldDB" id="A0A1M5HQS9"/>
<dbReference type="STRING" id="1070870.SAMN05444351_1696"/>
<protein>
    <submittedName>
        <fullName evidence="7">PAP2 superfamily protein</fullName>
    </submittedName>
</protein>
<proteinExistence type="predicted"/>
<keyword evidence="4 5" id="KW-0472">Membrane</keyword>
<dbReference type="PANTHER" id="PTHR31310">
    <property type="match status" value="1"/>
</dbReference>
<sequence length="363" mass="39105">MAVAVALVTGAVAVVCAVALGQPVRDPDGFLGPTYVRLPLIAALLLGLDVLPRAALRARTSRAPAREVVAVARERWPWRRLRPVLVGLAAFYVTYVAYRNLKHYLPLLRPGVVDDELEATDRALTGGAAPAELLHDLLGTDVAAHVLSSVYLAFLVFVPASLGLALVARGRSRDASWYVTALCLNWALGTASYYVLPSRGPVYAQWQLFRDLAETGTSRLQDSLLRSRLLVLADPEGTERLNSIAAFASLHVSIVFTAALIAQFTLRSVAVRAALWVFFALTVVATVYFGWHYIVDDVAGLAIGAASVLLAAWGTGRFRGRAERARADGTEQDGAEQDGAEVDAVARLRRALRRRPQVSPSGS</sequence>
<dbReference type="Gene3D" id="1.20.144.10">
    <property type="entry name" value="Phosphatidic acid phosphatase type 2/haloperoxidase"/>
    <property type="match status" value="1"/>
</dbReference>
<feature type="domain" description="Inositolphosphotransferase Aur1/Ipt1" evidence="6">
    <location>
        <begin position="133"/>
        <end position="309"/>
    </location>
</feature>
<evidence type="ECO:0000313" key="7">
    <source>
        <dbReference type="EMBL" id="SHG18228.1"/>
    </source>
</evidence>
<keyword evidence="3 5" id="KW-1133">Transmembrane helix</keyword>
<dbReference type="CDD" id="cd03386">
    <property type="entry name" value="PAP2_Aur1_like"/>
    <property type="match status" value="1"/>
</dbReference>
<dbReference type="PANTHER" id="PTHR31310:SF7">
    <property type="entry name" value="PA-PHOSPHATASE RELATED-FAMILY PROTEIN DDB_G0268928"/>
    <property type="match status" value="1"/>
</dbReference>
<evidence type="ECO:0000256" key="1">
    <source>
        <dbReference type="ARBA" id="ARBA00004141"/>
    </source>
</evidence>
<evidence type="ECO:0000256" key="5">
    <source>
        <dbReference type="SAM" id="Phobius"/>
    </source>
</evidence>
<evidence type="ECO:0000313" key="8">
    <source>
        <dbReference type="Proteomes" id="UP000184471"/>
    </source>
</evidence>
<feature type="transmembrane region" description="Helical" evidence="5">
    <location>
        <begin position="37"/>
        <end position="56"/>
    </location>
</feature>
<dbReference type="InterPro" id="IPR026841">
    <property type="entry name" value="Aur1/Ipt1"/>
</dbReference>
<feature type="transmembrane region" description="Helical" evidence="5">
    <location>
        <begin position="273"/>
        <end position="292"/>
    </location>
</feature>
<reference evidence="7 8" key="1">
    <citation type="submission" date="2016-11" db="EMBL/GenBank/DDBJ databases">
        <authorList>
            <person name="Jaros S."/>
            <person name="Januszkiewicz K."/>
            <person name="Wedrychowicz H."/>
        </authorList>
    </citation>
    <scope>NUCLEOTIDE SEQUENCE [LARGE SCALE GENOMIC DNA]</scope>
    <source>
        <strain evidence="7 8">DSM 45408</strain>
    </source>
</reference>
<feature type="transmembrane region" description="Helical" evidence="5">
    <location>
        <begin position="175"/>
        <end position="196"/>
    </location>
</feature>